<dbReference type="InterPro" id="IPR029351">
    <property type="entry name" value="GAD_dom"/>
</dbReference>
<keyword evidence="5 7" id="KW-0648">Protein biosynthesis</keyword>
<keyword evidence="2 7" id="KW-0436">Ligase</keyword>
<dbReference type="SUPFAM" id="SSF55681">
    <property type="entry name" value="Class II aaRS and biotin synthetases"/>
    <property type="match status" value="1"/>
</dbReference>
<dbReference type="SUPFAM" id="SSF50249">
    <property type="entry name" value="Nucleic acid-binding proteins"/>
    <property type="match status" value="1"/>
</dbReference>
<comment type="caution">
    <text evidence="7">Lacks conserved residue(s) required for the propagation of feature annotation.</text>
</comment>
<evidence type="ECO:0000313" key="9">
    <source>
        <dbReference type="EMBL" id="AFG38729.1"/>
    </source>
</evidence>
<feature type="binding site" evidence="7">
    <location>
        <position position="516"/>
    </location>
    <ligand>
        <name>L-aspartate</name>
        <dbReference type="ChEBI" id="CHEBI:29991"/>
    </ligand>
</feature>
<feature type="binding site" evidence="7">
    <location>
        <position position="249"/>
    </location>
    <ligand>
        <name>L-aspartate</name>
        <dbReference type="ChEBI" id="CHEBI:29991"/>
    </ligand>
</feature>
<evidence type="ECO:0000256" key="1">
    <source>
        <dbReference type="ARBA" id="ARBA00006303"/>
    </source>
</evidence>
<dbReference type="SUPFAM" id="SSF55261">
    <property type="entry name" value="GAD domain-like"/>
    <property type="match status" value="1"/>
</dbReference>
<dbReference type="eggNOG" id="COG0173">
    <property type="taxonomic scope" value="Bacteria"/>
</dbReference>
<feature type="binding site" evidence="7">
    <location>
        <position position="475"/>
    </location>
    <ligand>
        <name>L-aspartate</name>
        <dbReference type="ChEBI" id="CHEBI:29991"/>
    </ligand>
</feature>
<dbReference type="InterPro" id="IPR004524">
    <property type="entry name" value="Asp-tRNA-ligase_1"/>
</dbReference>
<feature type="binding site" evidence="7">
    <location>
        <position position="509"/>
    </location>
    <ligand>
        <name>ATP</name>
        <dbReference type="ChEBI" id="CHEBI:30616"/>
    </ligand>
</feature>
<feature type="region of interest" description="Aspartate" evidence="7">
    <location>
        <begin position="227"/>
        <end position="230"/>
    </location>
</feature>
<dbReference type="HOGENOM" id="CLU_014330_3_2_12"/>
<dbReference type="CDD" id="cd00777">
    <property type="entry name" value="AspRS_core"/>
    <property type="match status" value="1"/>
</dbReference>
<feature type="binding site" evidence="7">
    <location>
        <position position="258"/>
    </location>
    <ligand>
        <name>ATP</name>
        <dbReference type="ChEBI" id="CHEBI:30616"/>
    </ligand>
</feature>
<dbReference type="InterPro" id="IPR045864">
    <property type="entry name" value="aa-tRNA-synth_II/BPL/LPL"/>
</dbReference>
<dbReference type="PANTHER" id="PTHR22594">
    <property type="entry name" value="ASPARTYL/LYSYL-TRNA SYNTHETASE"/>
    <property type="match status" value="1"/>
</dbReference>
<keyword evidence="4 7" id="KW-0067">ATP-binding</keyword>
<dbReference type="HAMAP" id="MF_00044">
    <property type="entry name" value="Asp_tRNA_synth_type1"/>
    <property type="match status" value="1"/>
</dbReference>
<dbReference type="NCBIfam" id="NF001750">
    <property type="entry name" value="PRK00476.1"/>
    <property type="match status" value="1"/>
</dbReference>
<dbReference type="InterPro" id="IPR004115">
    <property type="entry name" value="GAD-like_sf"/>
</dbReference>
<keyword evidence="10" id="KW-1185">Reference proteome</keyword>
<comment type="function">
    <text evidence="7">Aspartyl-tRNA synthetase with relaxed tRNA specificity since it is able to aspartylate not only its cognate tRNA(Asp) but also tRNA(Asn). Reaction proceeds in two steps: L-aspartate is first activated by ATP to form Asp-AMP and then transferred to the acceptor end of tRNA(Asp/Asn).</text>
</comment>
<comment type="subcellular location">
    <subcellularLocation>
        <location evidence="7">Cytoplasm</location>
    </subcellularLocation>
</comment>
<dbReference type="InterPro" id="IPR002312">
    <property type="entry name" value="Asp/Asn-tRNA-synth_IIb"/>
</dbReference>
<dbReference type="AlphaFoldDB" id="H9UMI6"/>
<feature type="binding site" evidence="7">
    <location>
        <begin position="561"/>
        <end position="564"/>
    </location>
    <ligand>
        <name>ATP</name>
        <dbReference type="ChEBI" id="CHEBI:30616"/>
    </ligand>
</feature>
<dbReference type="NCBIfam" id="TIGR00459">
    <property type="entry name" value="aspS_bact"/>
    <property type="match status" value="1"/>
</dbReference>
<evidence type="ECO:0000313" key="10">
    <source>
        <dbReference type="Proteomes" id="UP000007383"/>
    </source>
</evidence>
<dbReference type="GO" id="GO:0003676">
    <property type="term" value="F:nucleic acid binding"/>
    <property type="evidence" value="ECO:0007669"/>
    <property type="project" value="InterPro"/>
</dbReference>
<comment type="subunit">
    <text evidence="7">Homodimer.</text>
</comment>
<keyword evidence="6 7" id="KW-0030">Aminoacyl-tRNA synthetase</keyword>
<dbReference type="InterPro" id="IPR004365">
    <property type="entry name" value="NA-bd_OB_tRNA"/>
</dbReference>
<dbReference type="InterPro" id="IPR047089">
    <property type="entry name" value="Asp-tRNA-ligase_1_N"/>
</dbReference>
<evidence type="ECO:0000256" key="4">
    <source>
        <dbReference type="ARBA" id="ARBA00022840"/>
    </source>
</evidence>
<dbReference type="PRINTS" id="PR01042">
    <property type="entry name" value="TRNASYNTHASP"/>
</dbReference>
<dbReference type="CDD" id="cd04317">
    <property type="entry name" value="EcAspRS_like_N"/>
    <property type="match status" value="1"/>
</dbReference>
<name>H9UMI6_SPIAZ</name>
<dbReference type="EMBL" id="CP003282">
    <property type="protein sequence ID" value="AFG38729.1"/>
    <property type="molecule type" value="Genomic_DNA"/>
</dbReference>
<dbReference type="Gene3D" id="2.40.50.140">
    <property type="entry name" value="Nucleic acid-binding proteins"/>
    <property type="match status" value="1"/>
</dbReference>
<feature type="domain" description="Aminoacyl-transfer RNA synthetases class-II family profile" evidence="8">
    <location>
        <begin position="180"/>
        <end position="590"/>
    </location>
</feature>
<feature type="binding site" evidence="7">
    <location>
        <position position="203"/>
    </location>
    <ligand>
        <name>L-aspartate</name>
        <dbReference type="ChEBI" id="CHEBI:29991"/>
    </ligand>
</feature>
<sequence>MTTRISRHCRATRLFLQPVLVYISRMEYKKRTVTCGDLRAEHAGMPVVLNGWVHRNRDHGGIHFINLRDRYGITQVVVDQDAPEATRHLAESLKMEFCVAITGTVRRRPDSMINPDMQTGEIEVAATGIQILSSCEVLPFMIDEETETREDLRLQYRYLDLRSFGMQHRIALRNQVSFRVREYLQNQGFYEIETPTMIKSTPEGARDFLVPSRLNPGSFYALPQSPQLYKQLLMVSGFDRYFQLAHCFRDEDARGDRQPEHTQIDMEMSFVSRDDVFAVTEGLMGHVFRSTLDIELPARFPRLSYHEAMNRFGSDKPDLRFEMELQDFTSFAAGSGFGVFESVAESGGSIKLLVVPGGAGYSRKQITELEDVAKTYHAKGLAFAKVTAEGLESGIGKFFTDKAAEIKAAFGATEGDLLLFVADSWKVACTALGAVRTRLGTQLELIPANTFAFAWVVDFPLFEWDDELQKWEPAHHMFTMPRAEYLETMEQDPGAVKGDLYDLVCNGYEMASGSIRVHNPELQQRIFDIVGFPREEAEERFGFLLKAFRYGAPPHGGIAPGLDRLLMVMTGTPTIREVIAFPKNTQGISPMDESPSPIDADQLRDLGLMPLPREDATGQT</sequence>
<feature type="site" description="Important for tRNA non-discrimination" evidence="7">
    <location>
        <position position="59"/>
    </location>
</feature>
<keyword evidence="7" id="KW-0963">Cytoplasm</keyword>
<dbReference type="InterPro" id="IPR004364">
    <property type="entry name" value="Aa-tRNA-synt_II"/>
</dbReference>
<dbReference type="InterPro" id="IPR012340">
    <property type="entry name" value="NA-bd_OB-fold"/>
</dbReference>
<dbReference type="Pfam" id="PF01336">
    <property type="entry name" value="tRNA_anti-codon"/>
    <property type="match status" value="1"/>
</dbReference>
<dbReference type="Gene3D" id="3.30.930.10">
    <property type="entry name" value="Bira Bifunctional Protein, Domain 2"/>
    <property type="match status" value="1"/>
</dbReference>
<dbReference type="STRING" id="889378.Spiaf_2704"/>
<evidence type="ECO:0000256" key="5">
    <source>
        <dbReference type="ARBA" id="ARBA00022917"/>
    </source>
</evidence>
<gene>
    <name evidence="7" type="primary">aspS</name>
    <name evidence="9" type="ordered locus">Spiaf_2704</name>
</gene>
<dbReference type="GO" id="GO:0006422">
    <property type="term" value="P:aspartyl-tRNA aminoacylation"/>
    <property type="evidence" value="ECO:0007669"/>
    <property type="project" value="UniProtKB-UniRule"/>
</dbReference>
<protein>
    <recommendedName>
        <fullName evidence="7">Aspartate--tRNA(Asp/Asn) ligase</fullName>
        <ecNumber evidence="7">6.1.1.23</ecNumber>
    </recommendedName>
    <alternativeName>
        <fullName evidence="7">Aspartyl-tRNA synthetase</fullName>
        <shortName evidence="7">AspRS</shortName>
    </alternativeName>
    <alternativeName>
        <fullName evidence="7">Non-discriminating aspartyl-tRNA synthetase</fullName>
        <shortName evidence="7">ND-AspRS</shortName>
    </alternativeName>
</protein>
<dbReference type="Proteomes" id="UP000007383">
    <property type="component" value="Chromosome"/>
</dbReference>
<dbReference type="PANTHER" id="PTHR22594:SF5">
    <property type="entry name" value="ASPARTATE--TRNA LIGASE, MITOCHONDRIAL"/>
    <property type="match status" value="1"/>
</dbReference>
<evidence type="ECO:0000256" key="7">
    <source>
        <dbReference type="HAMAP-Rule" id="MF_00044"/>
    </source>
</evidence>
<dbReference type="Gene3D" id="3.30.1360.30">
    <property type="entry name" value="GAD-like domain"/>
    <property type="match status" value="1"/>
</dbReference>
<dbReference type="PATRIC" id="fig|889378.3.peg.2677"/>
<dbReference type="Pfam" id="PF02938">
    <property type="entry name" value="GAD"/>
    <property type="match status" value="1"/>
</dbReference>
<dbReference type="GO" id="GO:0050560">
    <property type="term" value="F:aspartate-tRNA(Asn) ligase activity"/>
    <property type="evidence" value="ECO:0007669"/>
    <property type="project" value="UniProtKB-EC"/>
</dbReference>
<evidence type="ECO:0000259" key="8">
    <source>
        <dbReference type="PROSITE" id="PS50862"/>
    </source>
</evidence>
<feature type="binding site" evidence="7">
    <location>
        <begin position="249"/>
        <end position="251"/>
    </location>
    <ligand>
        <name>ATP</name>
        <dbReference type="ChEBI" id="CHEBI:30616"/>
    </ligand>
</feature>
<dbReference type="EC" id="6.1.1.23" evidence="7"/>
<reference evidence="10" key="1">
    <citation type="journal article" date="2013" name="Stand. Genomic Sci.">
        <title>Complete genome sequence of the halophilic bacterium Spirochaeta africana type strain (Z-7692(T)) from the alkaline Lake Magadi in the East African Rift.</title>
        <authorList>
            <person name="Liolos K."/>
            <person name="Abt B."/>
            <person name="Scheuner C."/>
            <person name="Teshima H."/>
            <person name="Held B."/>
            <person name="Lapidus A."/>
            <person name="Nolan M."/>
            <person name="Lucas S."/>
            <person name="Deshpande S."/>
            <person name="Cheng J.F."/>
            <person name="Tapia R."/>
            <person name="Goodwin L.A."/>
            <person name="Pitluck S."/>
            <person name="Pagani I."/>
            <person name="Ivanova N."/>
            <person name="Mavromatis K."/>
            <person name="Mikhailova N."/>
            <person name="Huntemann M."/>
            <person name="Pati A."/>
            <person name="Chen A."/>
            <person name="Palaniappan K."/>
            <person name="Land M."/>
            <person name="Rohde M."/>
            <person name="Tindall B.J."/>
            <person name="Detter J.C."/>
            <person name="Goker M."/>
            <person name="Bristow J."/>
            <person name="Eisen J.A."/>
            <person name="Markowitz V."/>
            <person name="Hugenholtz P."/>
            <person name="Woyke T."/>
            <person name="Klenk H.P."/>
            <person name="Kyrpides N.C."/>
        </authorList>
    </citation>
    <scope>NUCLEOTIDE SEQUENCE</scope>
    <source>
        <strain evidence="10">ATCC 700263 / DSM 8902 / Z-7692</strain>
    </source>
</reference>
<proteinExistence type="inferred from homology"/>
<dbReference type="GO" id="GO:0004815">
    <property type="term" value="F:aspartate-tRNA ligase activity"/>
    <property type="evidence" value="ECO:0007669"/>
    <property type="project" value="UniProtKB-UniRule"/>
</dbReference>
<keyword evidence="3 7" id="KW-0547">Nucleotide-binding</keyword>
<accession>H9UMI6</accession>
<evidence type="ECO:0000256" key="2">
    <source>
        <dbReference type="ARBA" id="ARBA00022598"/>
    </source>
</evidence>
<dbReference type="KEGG" id="sfc:Spiaf_2704"/>
<dbReference type="InterPro" id="IPR006195">
    <property type="entry name" value="aa-tRNA-synth_II"/>
</dbReference>
<dbReference type="PROSITE" id="PS50862">
    <property type="entry name" value="AA_TRNA_LIGASE_II"/>
    <property type="match status" value="1"/>
</dbReference>
<dbReference type="InterPro" id="IPR047090">
    <property type="entry name" value="AspRS_core"/>
</dbReference>
<comment type="similarity">
    <text evidence="1 7">Belongs to the class-II aminoacyl-tRNA synthetase family. Type 1 subfamily.</text>
</comment>
<evidence type="ECO:0000256" key="3">
    <source>
        <dbReference type="ARBA" id="ARBA00022741"/>
    </source>
</evidence>
<dbReference type="GO" id="GO:0005524">
    <property type="term" value="F:ATP binding"/>
    <property type="evidence" value="ECO:0007669"/>
    <property type="project" value="UniProtKB-UniRule"/>
</dbReference>
<organism evidence="9 10">
    <name type="scientific">Spirochaeta africana (strain ATCC 700263 / DSM 8902 / Z-7692)</name>
    <dbReference type="NCBI Taxonomy" id="889378"/>
    <lineage>
        <taxon>Bacteria</taxon>
        <taxon>Pseudomonadati</taxon>
        <taxon>Spirochaetota</taxon>
        <taxon>Spirochaetia</taxon>
        <taxon>Spirochaetales</taxon>
        <taxon>Spirochaetaceae</taxon>
        <taxon>Spirochaeta</taxon>
    </lineage>
</organism>
<comment type="catalytic activity">
    <reaction evidence="7">
        <text>tRNA(Asx) + L-aspartate + ATP = L-aspartyl-tRNA(Asx) + AMP + diphosphate</text>
        <dbReference type="Rhea" id="RHEA:18349"/>
        <dbReference type="Rhea" id="RHEA-COMP:9710"/>
        <dbReference type="Rhea" id="RHEA-COMP:9711"/>
        <dbReference type="ChEBI" id="CHEBI:29991"/>
        <dbReference type="ChEBI" id="CHEBI:30616"/>
        <dbReference type="ChEBI" id="CHEBI:33019"/>
        <dbReference type="ChEBI" id="CHEBI:78442"/>
        <dbReference type="ChEBI" id="CHEBI:78516"/>
        <dbReference type="ChEBI" id="CHEBI:456215"/>
        <dbReference type="EC" id="6.1.1.23"/>
    </reaction>
</comment>
<dbReference type="Pfam" id="PF00152">
    <property type="entry name" value="tRNA-synt_2"/>
    <property type="match status" value="1"/>
</dbReference>
<dbReference type="GO" id="GO:0005737">
    <property type="term" value="C:cytoplasm"/>
    <property type="evidence" value="ECO:0007669"/>
    <property type="project" value="UniProtKB-SubCell"/>
</dbReference>
<evidence type="ECO:0000256" key="6">
    <source>
        <dbReference type="ARBA" id="ARBA00023146"/>
    </source>
</evidence>